<evidence type="ECO:0000256" key="6">
    <source>
        <dbReference type="SAM" id="Phobius"/>
    </source>
</evidence>
<feature type="region of interest" description="Disordered" evidence="5">
    <location>
        <begin position="1"/>
        <end position="42"/>
    </location>
</feature>
<evidence type="ECO:0000256" key="1">
    <source>
        <dbReference type="ARBA" id="ARBA00004141"/>
    </source>
</evidence>
<dbReference type="InterPro" id="IPR000537">
    <property type="entry name" value="UbiA_prenyltransferase"/>
</dbReference>
<dbReference type="AlphaFoldDB" id="A0A917BPS6"/>
<feature type="compositionally biased region" description="Low complexity" evidence="5">
    <location>
        <begin position="18"/>
        <end position="33"/>
    </location>
</feature>
<reference evidence="7" key="1">
    <citation type="journal article" date="2014" name="Int. J. Syst. Evol. Microbiol.">
        <title>Complete genome sequence of Corynebacterium casei LMG S-19264T (=DSM 44701T), isolated from a smear-ripened cheese.</title>
        <authorList>
            <consortium name="US DOE Joint Genome Institute (JGI-PGF)"/>
            <person name="Walter F."/>
            <person name="Albersmeier A."/>
            <person name="Kalinowski J."/>
            <person name="Ruckert C."/>
        </authorList>
    </citation>
    <scope>NUCLEOTIDE SEQUENCE</scope>
    <source>
        <strain evidence="7">CGMCC 1.16067</strain>
    </source>
</reference>
<feature type="transmembrane region" description="Helical" evidence="6">
    <location>
        <begin position="256"/>
        <end position="279"/>
    </location>
</feature>
<keyword evidence="2 6" id="KW-0812">Transmembrane</keyword>
<evidence type="ECO:0000313" key="7">
    <source>
        <dbReference type="EMBL" id="GGF51987.1"/>
    </source>
</evidence>
<sequence length="327" mass="34125">MSATDADRPAERLDEAPAETATEEPPASAARSQRSTDRRARRELAVAMRQERRRVTPDDQRRARLAALGHHPGVLGGQAGVAAEPTTVGGSVREVLTQVAGIVRALHPRVAVVGGLIVGVLAYVSERPLREAVVAGAGVLVTSAVLGLVNDVRDQDRDHANGIRRKPVAAGRLPAGNASFVAACLTLLLVPLSLQNGVLAAAALAGILVSGLLSNLWFRRTWLSWLPWAVSFALVPAYLSYGGWGISVQGGPPTLSVTVLAALLGVAVHFLLALPDLVADRRSGFRHLPLRIALRTGATALLLVSIVFTGAVTLGLVAGTISAGLTR</sequence>
<dbReference type="GO" id="GO:0016020">
    <property type="term" value="C:membrane"/>
    <property type="evidence" value="ECO:0007669"/>
    <property type="project" value="UniProtKB-SubCell"/>
</dbReference>
<dbReference type="Gene3D" id="1.10.357.140">
    <property type="entry name" value="UbiA prenyltransferase"/>
    <property type="match status" value="1"/>
</dbReference>
<name>A0A917BPS6_9ACTN</name>
<accession>A0A917BPS6</accession>
<evidence type="ECO:0000256" key="3">
    <source>
        <dbReference type="ARBA" id="ARBA00022989"/>
    </source>
</evidence>
<evidence type="ECO:0000256" key="5">
    <source>
        <dbReference type="SAM" id="MobiDB-lite"/>
    </source>
</evidence>
<organism evidence="7 8">
    <name type="scientific">Marmoricola endophyticus</name>
    <dbReference type="NCBI Taxonomy" id="2040280"/>
    <lineage>
        <taxon>Bacteria</taxon>
        <taxon>Bacillati</taxon>
        <taxon>Actinomycetota</taxon>
        <taxon>Actinomycetes</taxon>
        <taxon>Propionibacteriales</taxon>
        <taxon>Nocardioidaceae</taxon>
        <taxon>Marmoricola</taxon>
    </lineage>
</organism>
<reference evidence="7" key="2">
    <citation type="submission" date="2020-09" db="EMBL/GenBank/DDBJ databases">
        <authorList>
            <person name="Sun Q."/>
            <person name="Zhou Y."/>
        </authorList>
    </citation>
    <scope>NUCLEOTIDE SEQUENCE</scope>
    <source>
        <strain evidence="7">CGMCC 1.16067</strain>
    </source>
</reference>
<evidence type="ECO:0000256" key="4">
    <source>
        <dbReference type="ARBA" id="ARBA00023136"/>
    </source>
</evidence>
<dbReference type="GO" id="GO:0016765">
    <property type="term" value="F:transferase activity, transferring alkyl or aryl (other than methyl) groups"/>
    <property type="evidence" value="ECO:0007669"/>
    <property type="project" value="InterPro"/>
</dbReference>
<protein>
    <recommendedName>
        <fullName evidence="9">4-hydroxybenzoate polyprenyltransferase</fullName>
    </recommendedName>
</protein>
<feature type="transmembrane region" description="Helical" evidence="6">
    <location>
        <begin position="173"/>
        <end position="192"/>
    </location>
</feature>
<feature type="transmembrane region" description="Helical" evidence="6">
    <location>
        <begin position="300"/>
        <end position="325"/>
    </location>
</feature>
<feature type="transmembrane region" description="Helical" evidence="6">
    <location>
        <begin position="198"/>
        <end position="218"/>
    </location>
</feature>
<comment type="subcellular location">
    <subcellularLocation>
        <location evidence="1">Membrane</location>
        <topology evidence="1">Multi-pass membrane protein</topology>
    </subcellularLocation>
</comment>
<feature type="transmembrane region" description="Helical" evidence="6">
    <location>
        <begin position="132"/>
        <end position="152"/>
    </location>
</feature>
<dbReference type="Proteomes" id="UP000649179">
    <property type="component" value="Unassembled WGS sequence"/>
</dbReference>
<comment type="caution">
    <text evidence="7">The sequence shown here is derived from an EMBL/GenBank/DDBJ whole genome shotgun (WGS) entry which is preliminary data.</text>
</comment>
<keyword evidence="8" id="KW-1185">Reference proteome</keyword>
<dbReference type="InterPro" id="IPR044878">
    <property type="entry name" value="UbiA_sf"/>
</dbReference>
<feature type="transmembrane region" description="Helical" evidence="6">
    <location>
        <begin position="225"/>
        <end position="244"/>
    </location>
</feature>
<evidence type="ECO:0008006" key="9">
    <source>
        <dbReference type="Google" id="ProtNLM"/>
    </source>
</evidence>
<evidence type="ECO:0000256" key="2">
    <source>
        <dbReference type="ARBA" id="ARBA00022692"/>
    </source>
</evidence>
<feature type="compositionally biased region" description="Basic and acidic residues" evidence="5">
    <location>
        <begin position="1"/>
        <end position="15"/>
    </location>
</feature>
<keyword evidence="3 6" id="KW-1133">Transmembrane helix</keyword>
<dbReference type="EMBL" id="BMKQ01000001">
    <property type="protein sequence ID" value="GGF51987.1"/>
    <property type="molecule type" value="Genomic_DNA"/>
</dbReference>
<feature type="transmembrane region" description="Helical" evidence="6">
    <location>
        <begin position="110"/>
        <end position="126"/>
    </location>
</feature>
<gene>
    <name evidence="7" type="ORF">GCM10011519_27490</name>
</gene>
<evidence type="ECO:0000313" key="8">
    <source>
        <dbReference type="Proteomes" id="UP000649179"/>
    </source>
</evidence>
<keyword evidence="4 6" id="KW-0472">Membrane</keyword>
<dbReference type="Pfam" id="PF01040">
    <property type="entry name" value="UbiA"/>
    <property type="match status" value="1"/>
</dbReference>
<proteinExistence type="predicted"/>